<evidence type="ECO:0008006" key="12">
    <source>
        <dbReference type="Google" id="ProtNLM"/>
    </source>
</evidence>
<gene>
    <name evidence="11" type="ORF">BN1204_069670</name>
    <name evidence="10" type="ORF">NCLIV_069670</name>
</gene>
<dbReference type="PANTHER" id="PTHR23512:SF3">
    <property type="entry name" value="MAJOR FACILITATOR SUPERFAMILY DOMAIN-CONTAINING PROTEIN 1"/>
    <property type="match status" value="1"/>
</dbReference>
<evidence type="ECO:0000256" key="9">
    <source>
        <dbReference type="SAM" id="Phobius"/>
    </source>
</evidence>
<proteinExistence type="inferred from homology"/>
<feature type="compositionally biased region" description="Low complexity" evidence="8">
    <location>
        <begin position="935"/>
        <end position="951"/>
    </location>
</feature>
<dbReference type="Gene3D" id="1.20.1250.20">
    <property type="entry name" value="MFS general substrate transporter like domains"/>
    <property type="match status" value="1"/>
</dbReference>
<reference evidence="10" key="1">
    <citation type="submission" date="2011-03" db="EMBL/GenBank/DDBJ databases">
        <title>Comparative genomics and transcriptomics of Neospora caninum and Toxoplasma gondii.</title>
        <authorList>
            <person name="Reid A.J."/>
            <person name="Sohal A."/>
            <person name="Harris D."/>
            <person name="Quail M."/>
            <person name="Sanders M."/>
            <person name="Berriman M."/>
            <person name="Wastling J.M."/>
            <person name="Pain A."/>
        </authorList>
    </citation>
    <scope>NUCLEOTIDE SEQUENCE</scope>
    <source>
        <strain evidence="10">Liverpool</strain>
    </source>
</reference>
<comment type="subcellular location">
    <subcellularLocation>
        <location evidence="1">Lysosome membrane</location>
        <topology evidence="1">Multi-pass membrane protein</topology>
    </subcellularLocation>
</comment>
<feature type="region of interest" description="Disordered" evidence="8">
    <location>
        <begin position="870"/>
        <end position="913"/>
    </location>
</feature>
<feature type="region of interest" description="Disordered" evidence="8">
    <location>
        <begin position="773"/>
        <end position="821"/>
    </location>
</feature>
<dbReference type="SUPFAM" id="SSF103473">
    <property type="entry name" value="MFS general substrate transporter"/>
    <property type="match status" value="1"/>
</dbReference>
<feature type="transmembrane region" description="Helical" evidence="9">
    <location>
        <begin position="1223"/>
        <end position="1247"/>
    </location>
</feature>
<feature type="compositionally biased region" description="Low complexity" evidence="8">
    <location>
        <begin position="703"/>
        <end position="716"/>
    </location>
</feature>
<dbReference type="EMBL" id="CADU01000315">
    <property type="protein sequence ID" value="CCA30152.1"/>
    <property type="molecule type" value="Genomic_DNA"/>
</dbReference>
<feature type="transmembrane region" description="Helical" evidence="9">
    <location>
        <begin position="172"/>
        <end position="191"/>
    </location>
</feature>
<feature type="transmembrane region" description="Helical" evidence="9">
    <location>
        <begin position="1129"/>
        <end position="1149"/>
    </location>
</feature>
<feature type="region of interest" description="Disordered" evidence="8">
    <location>
        <begin position="1160"/>
        <end position="1193"/>
    </location>
</feature>
<feature type="compositionally biased region" description="Basic and acidic residues" evidence="8">
    <location>
        <begin position="785"/>
        <end position="794"/>
    </location>
</feature>
<keyword evidence="4 9" id="KW-0812">Transmembrane</keyword>
<evidence type="ECO:0000313" key="10">
    <source>
        <dbReference type="EMBL" id="CCA30152.1"/>
    </source>
</evidence>
<feature type="transmembrane region" description="Helical" evidence="9">
    <location>
        <begin position="211"/>
        <end position="232"/>
    </location>
</feature>
<feature type="transmembrane region" description="Helical" evidence="9">
    <location>
        <begin position="1064"/>
        <end position="1089"/>
    </location>
</feature>
<feature type="region of interest" description="Disordered" evidence="8">
    <location>
        <begin position="703"/>
        <end position="729"/>
    </location>
</feature>
<feature type="compositionally biased region" description="Pro residues" evidence="8">
    <location>
        <begin position="30"/>
        <end position="40"/>
    </location>
</feature>
<keyword evidence="7" id="KW-0458">Lysosome</keyword>
<evidence type="ECO:0000256" key="7">
    <source>
        <dbReference type="ARBA" id="ARBA00023228"/>
    </source>
</evidence>
<evidence type="ECO:0000256" key="5">
    <source>
        <dbReference type="ARBA" id="ARBA00022989"/>
    </source>
</evidence>
<feature type="compositionally biased region" description="Low complexity" evidence="8">
    <location>
        <begin position="870"/>
        <end position="883"/>
    </location>
</feature>
<feature type="compositionally biased region" description="Basic and acidic residues" evidence="8">
    <location>
        <begin position="65"/>
        <end position="85"/>
    </location>
</feature>
<comment type="similarity">
    <text evidence="2">Belongs to the major facilitator superfamily.</text>
</comment>
<evidence type="ECO:0000256" key="3">
    <source>
        <dbReference type="ARBA" id="ARBA00022448"/>
    </source>
</evidence>
<organism>
    <name type="scientific">Neospora caninum (strain Liverpool)</name>
    <dbReference type="NCBI Taxonomy" id="572307"/>
    <lineage>
        <taxon>Eukaryota</taxon>
        <taxon>Sar</taxon>
        <taxon>Alveolata</taxon>
        <taxon>Apicomplexa</taxon>
        <taxon>Conoidasida</taxon>
        <taxon>Coccidia</taxon>
        <taxon>Eucoccidiorida</taxon>
        <taxon>Eimeriorina</taxon>
        <taxon>Sarcocystidae</taxon>
        <taxon>Neospora</taxon>
    </lineage>
</organism>
<feature type="compositionally biased region" description="Basic and acidic residues" evidence="8">
    <location>
        <begin position="238"/>
        <end position="251"/>
    </location>
</feature>
<evidence type="ECO:0000256" key="2">
    <source>
        <dbReference type="ARBA" id="ARBA00008335"/>
    </source>
</evidence>
<keyword evidence="6 9" id="KW-0472">Membrane</keyword>
<feature type="compositionally biased region" description="Basic and acidic residues" evidence="8">
    <location>
        <begin position="984"/>
        <end position="1003"/>
    </location>
</feature>
<dbReference type="InterPro" id="IPR052187">
    <property type="entry name" value="MFSD1"/>
</dbReference>
<feature type="transmembrane region" description="Helical" evidence="9">
    <location>
        <begin position="1101"/>
        <end position="1122"/>
    </location>
</feature>
<reference evidence="11" key="3">
    <citation type="journal article" date="2015" name="PLoS ONE">
        <title>Comprehensive Evaluation of Toxoplasma gondii VEG and Neospora caninum LIV Genomes with Tachyzoite Stage Transcriptome and Proteome Defines Novel Transcript Features.</title>
        <authorList>
            <person name="Ramaprasad A."/>
            <person name="Mourier T."/>
            <person name="Naeem R."/>
            <person name="Malas T.B."/>
            <person name="Moussa E."/>
            <person name="Panigrahi A."/>
            <person name="Vermont S.J."/>
            <person name="Otto T.D."/>
            <person name="Wastling J."/>
            <person name="Pain A."/>
        </authorList>
    </citation>
    <scope>NUCLEOTIDE SEQUENCE</scope>
    <source>
        <strain evidence="11">Liverpool</strain>
    </source>
</reference>
<keyword evidence="5 9" id="KW-1133">Transmembrane helix</keyword>
<feature type="transmembrane region" description="Helical" evidence="9">
    <location>
        <begin position="521"/>
        <end position="542"/>
    </location>
</feature>
<feature type="region of interest" description="Disordered" evidence="8">
    <location>
        <begin position="476"/>
        <end position="512"/>
    </location>
</feature>
<evidence type="ECO:0000256" key="1">
    <source>
        <dbReference type="ARBA" id="ARBA00004155"/>
    </source>
</evidence>
<dbReference type="GO" id="GO:0005765">
    <property type="term" value="C:lysosomal membrane"/>
    <property type="evidence" value="ECO:0007669"/>
    <property type="project" value="UniProtKB-SubCell"/>
</dbReference>
<feature type="compositionally biased region" description="Basic and acidic residues" evidence="8">
    <location>
        <begin position="645"/>
        <end position="655"/>
    </location>
</feature>
<feature type="region of interest" description="Disordered" evidence="8">
    <location>
        <begin position="633"/>
        <end position="662"/>
    </location>
</feature>
<feature type="compositionally biased region" description="Low complexity" evidence="8">
    <location>
        <begin position="92"/>
        <end position="121"/>
    </location>
</feature>
<feature type="transmembrane region" description="Helical" evidence="9">
    <location>
        <begin position="414"/>
        <end position="436"/>
    </location>
</feature>
<evidence type="ECO:0000313" key="11">
    <source>
        <dbReference type="EMBL" id="CEL71312.1"/>
    </source>
</evidence>
<feature type="region of interest" description="Disordered" evidence="8">
    <location>
        <begin position="935"/>
        <end position="1003"/>
    </location>
</feature>
<feature type="compositionally biased region" description="Basic and acidic residues" evidence="8">
    <location>
        <begin position="274"/>
        <end position="285"/>
    </location>
</feature>
<name>F0JB45_NEOCL</name>
<sequence length="1324" mass="140670">MYNSLISPQNRRRCVESKSPRSIVSSFPSNLPPSTSPSPVSPLSSRPQASRESGHFAPALQSPDGVERREDDKQVADDRGDEGKAEGFSGLPSVPVRTGSPSSGSGPSPCSPAGGSVAGSSVSCLPSPSGASFSPSRSSVQLPSSSSLSVSDSSFSLIGAAGERICLWDRGLLLVLVSLAAASPHFFRHALTTFQLFFSRDPRLRYTDFSHGLLFSLLELPAVPASLLAGLWSSARHTEQRNQSATDREEVQGGAEGNARELGDGGSGGGDEEEGRREGHERDPIEIVGEELGKRKAPQPAEGDASAWSRPVVESGTSCLSGPTLQSCTLVPSSPRRGPYPSCSLLSPRSSLSSGLPSSFSSRSSLPLCSSCVVLASVAKERASKRLFLGASLCWIGQVCFGVAISVFAFLPGAWLSVVLAGAGGAALVVLQRAAIVSLFPSSPAGSMAFSVACGAVAKTLGRVGPVFVASLLSNASSPPSSGGLKQEPSLGKGKPDGPRAPASQASHDSTPFADTADFDYRGLVVGTTLISGFSVLAAWGVRRVVRRLLVFLLAPQASRQREEGEEARNVGARARTELNRKYRQEQQLLAEPLLGSHTAYPEGSKEEKREAALWEKRGRDCTFGHGWGPPVLAPSSSPFAPERGGPREQDRAGDRSNTPSSLSLFYSVQNTRSASNQHPVCSKPASADFQRSSACFSSLSPFDSSSSSSSFAVSSLTGAPTDASTKFGIREQPFSSVLSTDLMSPSERDSAAEGEKRASECVCGRRYETEEREAEGEWGGRQNEAPREKEQREGGGGGGTRGNRGRAHREQWARGEKCEEEAEKREVRRSVICRPLLFPSSCPSSYVEGGNVTEQVDRDAVSSCSLAPASLSSSSCFSAQQSTEGAAEGRRGRETPPGFPCLSSVPSHRKQVDPSAMNISSSLSQFPSTSSFCSSFPLPTHSSHSSAAPPRKTERACESRETTESKGRQDFPEQATTYLARGWTEEHGERGDGRSFGEERARRERGSVAACLVSSRQMKINQNTTKRRPTERTKKIQQSNLRQWWRREEHEIRKKVGKLGKEFWSLVILHALIVAVGHCFLSFSSSIFHRVYKASITHAALYAALITVTTIVLLPALAYLVDRVGGSLLLVAVGMLLMWLVFCGTIALQPSPSSSAPASSLEPVSSASPVPSSRTVSSSSASIPSPSPTPSRRVLPLWVGGVFPPPAGGEAGKSESGEEGRWAVLTAILLGCAEALLPTVLMALVADKAVVPDPALYDVAFALMEVAKSVAVAAADATFGFLVDWQKGEAWRTLQARREEIWRRTQGKEQADPTSAVCGSFAS</sequence>
<keyword evidence="3" id="KW-0813">Transport</keyword>
<feature type="transmembrane region" description="Helical" evidence="9">
    <location>
        <begin position="387"/>
        <end position="408"/>
    </location>
</feature>
<evidence type="ECO:0000256" key="8">
    <source>
        <dbReference type="SAM" id="MobiDB-lite"/>
    </source>
</evidence>
<accession>F0JB45</accession>
<evidence type="ECO:0000256" key="4">
    <source>
        <dbReference type="ARBA" id="ARBA00022692"/>
    </source>
</evidence>
<feature type="region of interest" description="Disordered" evidence="8">
    <location>
        <begin position="238"/>
        <end position="309"/>
    </location>
</feature>
<dbReference type="PANTHER" id="PTHR23512">
    <property type="entry name" value="MAJOR FACILITATOR SUPERFAMILY DOMAIN-CONTAINING PROTEIN 1"/>
    <property type="match status" value="1"/>
</dbReference>
<evidence type="ECO:0000256" key="6">
    <source>
        <dbReference type="ARBA" id="ARBA00023136"/>
    </source>
</evidence>
<protein>
    <recommendedName>
        <fullName evidence="12">Transmembrane protein</fullName>
    </recommendedName>
</protein>
<feature type="compositionally biased region" description="Basic and acidic residues" evidence="8">
    <location>
        <begin position="809"/>
        <end position="821"/>
    </location>
</feature>
<feature type="compositionally biased region" description="Basic and acidic residues" evidence="8">
    <location>
        <begin position="952"/>
        <end position="972"/>
    </location>
</feature>
<dbReference type="VEuPathDB" id="ToxoDB:NCLIV_069670"/>
<dbReference type="InterPro" id="IPR036259">
    <property type="entry name" value="MFS_trans_sf"/>
</dbReference>
<reference evidence="10" key="2">
    <citation type="submission" date="2011-03" db="EMBL/GenBank/DDBJ databases">
        <authorList>
            <person name="Aslett M."/>
        </authorList>
    </citation>
    <scope>NUCLEOTIDE SEQUENCE</scope>
    <source>
        <strain evidence="10">Liverpool</strain>
    </source>
</reference>
<dbReference type="EMBL" id="LN714488">
    <property type="protein sequence ID" value="CEL71312.1"/>
    <property type="molecule type" value="Genomic_DNA"/>
</dbReference>
<feature type="region of interest" description="Disordered" evidence="8">
    <location>
        <begin position="1"/>
        <end position="121"/>
    </location>
</feature>